<dbReference type="InterPro" id="IPR016477">
    <property type="entry name" value="Fructo-/Ketosamine-3-kinase"/>
</dbReference>
<keyword evidence="4" id="KW-1185">Reference proteome</keyword>
<evidence type="ECO:0000313" key="4">
    <source>
        <dbReference type="Proteomes" id="UP000799440"/>
    </source>
</evidence>
<reference evidence="3" key="1">
    <citation type="journal article" date="2020" name="Stud. Mycol.">
        <title>101 Dothideomycetes genomes: a test case for predicting lifestyles and emergence of pathogens.</title>
        <authorList>
            <person name="Haridas S."/>
            <person name="Albert R."/>
            <person name="Binder M."/>
            <person name="Bloem J."/>
            <person name="Labutti K."/>
            <person name="Salamov A."/>
            <person name="Andreopoulos B."/>
            <person name="Baker S."/>
            <person name="Barry K."/>
            <person name="Bills G."/>
            <person name="Bluhm B."/>
            <person name="Cannon C."/>
            <person name="Castanera R."/>
            <person name="Culley D."/>
            <person name="Daum C."/>
            <person name="Ezra D."/>
            <person name="Gonzalez J."/>
            <person name="Henrissat B."/>
            <person name="Kuo A."/>
            <person name="Liang C."/>
            <person name="Lipzen A."/>
            <person name="Lutzoni F."/>
            <person name="Magnuson J."/>
            <person name="Mondo S."/>
            <person name="Nolan M."/>
            <person name="Ohm R."/>
            <person name="Pangilinan J."/>
            <person name="Park H.-J."/>
            <person name="Ramirez L."/>
            <person name="Alfaro M."/>
            <person name="Sun H."/>
            <person name="Tritt A."/>
            <person name="Yoshinaga Y."/>
            <person name="Zwiers L.-H."/>
            <person name="Turgeon B."/>
            <person name="Goodwin S."/>
            <person name="Spatafora J."/>
            <person name="Crous P."/>
            <person name="Grigoriev I."/>
        </authorList>
    </citation>
    <scope>NUCLEOTIDE SEQUENCE</scope>
    <source>
        <strain evidence="3">CBS 119925</strain>
    </source>
</reference>
<evidence type="ECO:0000313" key="3">
    <source>
        <dbReference type="EMBL" id="KAF2749115.1"/>
    </source>
</evidence>
<dbReference type="GO" id="GO:0102193">
    <property type="term" value="F:protein-ribulosamine 3-kinase activity"/>
    <property type="evidence" value="ECO:0007669"/>
    <property type="project" value="UniProtKB-EC"/>
</dbReference>
<gene>
    <name evidence="3" type="ORF">M011DRAFT_475853</name>
</gene>
<evidence type="ECO:0000256" key="2">
    <source>
        <dbReference type="ARBA" id="ARBA00048655"/>
    </source>
</evidence>
<dbReference type="EC" id="2.7.1.172" evidence="1"/>
<dbReference type="Pfam" id="PF03881">
    <property type="entry name" value="Fructosamin_kin"/>
    <property type="match status" value="1"/>
</dbReference>
<evidence type="ECO:0000256" key="1">
    <source>
        <dbReference type="ARBA" id="ARBA00011961"/>
    </source>
</evidence>
<accession>A0A6A6VEU7</accession>
<dbReference type="SUPFAM" id="SSF56112">
    <property type="entry name" value="Protein kinase-like (PK-like)"/>
    <property type="match status" value="1"/>
</dbReference>
<dbReference type="Gene3D" id="3.90.1200.10">
    <property type="match status" value="1"/>
</dbReference>
<sequence>MSTDAANFLEKIAQQERDRQTPRVALDRLDDNIKAALPKGLDVLSIVPHGESAWCKTYKISTKSANSSPKSYFLKFEPGALGSRMMRGAFTADSTLHSYIPSNVPKPIAFGSCKDDPETWFYISAFHNMSSSIPSIPAFIQLVADFHTRSMGHSPDGKFGFGVPTHLANLANESTWCDSWETWYTRALTTMLAHEKRTQGPDADLDVLFAALIEKVVPRLLRPLETNGRSITPCLIHSDLWHGNCMVDADSGAIMLFDCAAVWGHHEAEMGPWRAERYRFGEEYFREYRRVVGVSEPRGDWEGRNALYALRYDLLCSALYPGQMKFREMVKQEIRRLVEMYPDGYQGE</sequence>
<dbReference type="InterPro" id="IPR011009">
    <property type="entry name" value="Kinase-like_dom_sf"/>
</dbReference>
<comment type="catalytic activity">
    <reaction evidence="2">
        <text>N(6)-D-ribulosyl-L-lysyl-[protein] + ATP = N(6)-(3-O-phospho-D-ribulosyl)-L-lysyl-[protein] + ADP + H(+)</text>
        <dbReference type="Rhea" id="RHEA:48432"/>
        <dbReference type="Rhea" id="RHEA-COMP:12103"/>
        <dbReference type="Rhea" id="RHEA-COMP:12104"/>
        <dbReference type="ChEBI" id="CHEBI:15378"/>
        <dbReference type="ChEBI" id="CHEBI:30616"/>
        <dbReference type="ChEBI" id="CHEBI:90418"/>
        <dbReference type="ChEBI" id="CHEBI:90420"/>
        <dbReference type="ChEBI" id="CHEBI:456216"/>
        <dbReference type="EC" id="2.7.1.172"/>
    </reaction>
    <physiologicalReaction direction="left-to-right" evidence="2">
        <dbReference type="Rhea" id="RHEA:48433"/>
    </physiologicalReaction>
</comment>
<dbReference type="OrthoDB" id="5772781at2759"/>
<dbReference type="PANTHER" id="PTHR12149:SF8">
    <property type="entry name" value="PROTEIN-RIBULOSAMINE 3-KINASE"/>
    <property type="match status" value="1"/>
</dbReference>
<organism evidence="3 4">
    <name type="scientific">Sporormia fimetaria CBS 119925</name>
    <dbReference type="NCBI Taxonomy" id="1340428"/>
    <lineage>
        <taxon>Eukaryota</taxon>
        <taxon>Fungi</taxon>
        <taxon>Dikarya</taxon>
        <taxon>Ascomycota</taxon>
        <taxon>Pezizomycotina</taxon>
        <taxon>Dothideomycetes</taxon>
        <taxon>Pleosporomycetidae</taxon>
        <taxon>Pleosporales</taxon>
        <taxon>Sporormiaceae</taxon>
        <taxon>Sporormia</taxon>
    </lineage>
</organism>
<dbReference type="AlphaFoldDB" id="A0A6A6VEU7"/>
<dbReference type="Proteomes" id="UP000799440">
    <property type="component" value="Unassembled WGS sequence"/>
</dbReference>
<dbReference type="PANTHER" id="PTHR12149">
    <property type="entry name" value="FRUCTOSAMINE 3 KINASE-RELATED PROTEIN"/>
    <property type="match status" value="1"/>
</dbReference>
<proteinExistence type="predicted"/>
<dbReference type="EMBL" id="MU006567">
    <property type="protein sequence ID" value="KAF2749115.1"/>
    <property type="molecule type" value="Genomic_DNA"/>
</dbReference>
<name>A0A6A6VEU7_9PLEO</name>
<protein>
    <recommendedName>
        <fullName evidence="1">protein-ribulosamine 3-kinase</fullName>
        <ecNumber evidence="1">2.7.1.172</ecNumber>
    </recommendedName>
</protein>